<protein>
    <recommendedName>
        <fullName evidence="5">MARVEL domain-containing protein</fullName>
    </recommendedName>
</protein>
<accession>A0A0C3EQT3</accession>
<feature type="compositionally biased region" description="Low complexity" evidence="1">
    <location>
        <begin position="195"/>
        <end position="213"/>
    </location>
</feature>
<evidence type="ECO:0000256" key="1">
    <source>
        <dbReference type="SAM" id="MobiDB-lite"/>
    </source>
</evidence>
<proteinExistence type="predicted"/>
<dbReference type="OrthoDB" id="3364107at2759"/>
<evidence type="ECO:0008006" key="5">
    <source>
        <dbReference type="Google" id="ProtNLM"/>
    </source>
</evidence>
<reference evidence="3 4" key="1">
    <citation type="submission" date="2014-04" db="EMBL/GenBank/DDBJ databases">
        <authorList>
            <consortium name="DOE Joint Genome Institute"/>
            <person name="Kuo A."/>
            <person name="Kohler A."/>
            <person name="Nagy L.G."/>
            <person name="Floudas D."/>
            <person name="Copeland A."/>
            <person name="Barry K.W."/>
            <person name="Cichocki N."/>
            <person name="Veneault-Fourrey C."/>
            <person name="LaButti K."/>
            <person name="Lindquist E.A."/>
            <person name="Lipzen A."/>
            <person name="Lundell T."/>
            <person name="Morin E."/>
            <person name="Murat C."/>
            <person name="Sun H."/>
            <person name="Tunlid A."/>
            <person name="Henrissat B."/>
            <person name="Grigoriev I.V."/>
            <person name="Hibbett D.S."/>
            <person name="Martin F."/>
            <person name="Nordberg H.P."/>
            <person name="Cantor M.N."/>
            <person name="Hua S.X."/>
        </authorList>
    </citation>
    <scope>NUCLEOTIDE SEQUENCE [LARGE SCALE GENOMIC DNA]</scope>
    <source>
        <strain evidence="3 4">Foug A</strain>
    </source>
</reference>
<feature type="transmembrane region" description="Helical" evidence="2">
    <location>
        <begin position="132"/>
        <end position="153"/>
    </location>
</feature>
<dbReference type="STRING" id="1036808.A0A0C3EQT3"/>
<dbReference type="Proteomes" id="UP000053989">
    <property type="component" value="Unassembled WGS sequence"/>
</dbReference>
<name>A0A0C3EQT3_9AGAM</name>
<dbReference type="InParanoid" id="A0A0C3EQT3"/>
<feature type="transmembrane region" description="Helical" evidence="2">
    <location>
        <begin position="71"/>
        <end position="92"/>
    </location>
</feature>
<feature type="transmembrane region" description="Helical" evidence="2">
    <location>
        <begin position="7"/>
        <end position="27"/>
    </location>
</feature>
<evidence type="ECO:0000313" key="3">
    <source>
        <dbReference type="EMBL" id="KIM70151.1"/>
    </source>
</evidence>
<sequence length="223" mass="24490">MGFFTIFRIVMLALSVTFSVIVAGLSADLISLTEEYYNLYFTFAALGIATAGLTIFTIPVMLMVDFIRRGAFTSMILVELIWFFILWVLWVATAGEAVTAANTYFPQGCIYADYPLVNQACHEIQAVEAFSFLAFFVLLGYTIVLLVFACIAASRGNLPWFSSVKETSFLAPASMAPPTQAMGQYPGAQPQYTAPVQPQYSPVSPQTQPYYSPHPGQPQSIPV</sequence>
<reference evidence="4" key="2">
    <citation type="submission" date="2015-01" db="EMBL/GenBank/DDBJ databases">
        <title>Evolutionary Origins and Diversification of the Mycorrhizal Mutualists.</title>
        <authorList>
            <consortium name="DOE Joint Genome Institute"/>
            <consortium name="Mycorrhizal Genomics Consortium"/>
            <person name="Kohler A."/>
            <person name="Kuo A."/>
            <person name="Nagy L.G."/>
            <person name="Floudas D."/>
            <person name="Copeland A."/>
            <person name="Barry K.W."/>
            <person name="Cichocki N."/>
            <person name="Veneault-Fourrey C."/>
            <person name="LaButti K."/>
            <person name="Lindquist E.A."/>
            <person name="Lipzen A."/>
            <person name="Lundell T."/>
            <person name="Morin E."/>
            <person name="Murat C."/>
            <person name="Riley R."/>
            <person name="Ohm R."/>
            <person name="Sun H."/>
            <person name="Tunlid A."/>
            <person name="Henrissat B."/>
            <person name="Grigoriev I.V."/>
            <person name="Hibbett D.S."/>
            <person name="Martin F."/>
        </authorList>
    </citation>
    <scope>NUCLEOTIDE SEQUENCE [LARGE SCALE GENOMIC DNA]</scope>
    <source>
        <strain evidence="4">Foug A</strain>
    </source>
</reference>
<keyword evidence="4" id="KW-1185">Reference proteome</keyword>
<organism evidence="3 4">
    <name type="scientific">Scleroderma citrinum Foug A</name>
    <dbReference type="NCBI Taxonomy" id="1036808"/>
    <lineage>
        <taxon>Eukaryota</taxon>
        <taxon>Fungi</taxon>
        <taxon>Dikarya</taxon>
        <taxon>Basidiomycota</taxon>
        <taxon>Agaricomycotina</taxon>
        <taxon>Agaricomycetes</taxon>
        <taxon>Agaricomycetidae</taxon>
        <taxon>Boletales</taxon>
        <taxon>Sclerodermatineae</taxon>
        <taxon>Sclerodermataceae</taxon>
        <taxon>Scleroderma</taxon>
    </lineage>
</organism>
<evidence type="ECO:0000313" key="4">
    <source>
        <dbReference type="Proteomes" id="UP000053989"/>
    </source>
</evidence>
<keyword evidence="2" id="KW-1133">Transmembrane helix</keyword>
<evidence type="ECO:0000256" key="2">
    <source>
        <dbReference type="SAM" id="Phobius"/>
    </source>
</evidence>
<feature type="region of interest" description="Disordered" evidence="1">
    <location>
        <begin position="185"/>
        <end position="223"/>
    </location>
</feature>
<keyword evidence="2" id="KW-0812">Transmembrane</keyword>
<keyword evidence="2" id="KW-0472">Membrane</keyword>
<feature type="transmembrane region" description="Helical" evidence="2">
    <location>
        <begin position="39"/>
        <end position="64"/>
    </location>
</feature>
<dbReference type="HOGENOM" id="CLU_083413_1_0_1"/>
<dbReference type="EMBL" id="KN822005">
    <property type="protein sequence ID" value="KIM70151.1"/>
    <property type="molecule type" value="Genomic_DNA"/>
</dbReference>
<dbReference type="AlphaFoldDB" id="A0A0C3EQT3"/>
<gene>
    <name evidence="3" type="ORF">SCLCIDRAFT_12726</name>
</gene>